<proteinExistence type="predicted"/>
<evidence type="ECO:0008006" key="3">
    <source>
        <dbReference type="Google" id="ProtNLM"/>
    </source>
</evidence>
<dbReference type="EMBL" id="OW240913">
    <property type="protein sequence ID" value="CAH2253521.1"/>
    <property type="molecule type" value="Genomic_DNA"/>
</dbReference>
<protein>
    <recommendedName>
        <fullName evidence="3">Reverse transcriptase zinc-binding domain-containing protein</fullName>
    </recommendedName>
</protein>
<name>A0AAD1VWC8_PELCU</name>
<keyword evidence="2" id="KW-1185">Reference proteome</keyword>
<accession>A0AAD1VWC8</accession>
<evidence type="ECO:0000313" key="2">
    <source>
        <dbReference type="Proteomes" id="UP001295444"/>
    </source>
</evidence>
<gene>
    <name evidence="1" type="ORF">PECUL_23A048480</name>
</gene>
<dbReference type="Proteomes" id="UP001295444">
    <property type="component" value="Chromosome 02"/>
</dbReference>
<reference evidence="1" key="1">
    <citation type="submission" date="2022-03" db="EMBL/GenBank/DDBJ databases">
        <authorList>
            <person name="Alioto T."/>
            <person name="Alioto T."/>
            <person name="Gomez Garrido J."/>
        </authorList>
    </citation>
    <scope>NUCLEOTIDE SEQUENCE</scope>
</reference>
<dbReference type="AlphaFoldDB" id="A0AAD1VWC8"/>
<organism evidence="1 2">
    <name type="scientific">Pelobates cultripes</name>
    <name type="common">Western spadefoot toad</name>
    <dbReference type="NCBI Taxonomy" id="61616"/>
    <lineage>
        <taxon>Eukaryota</taxon>
        <taxon>Metazoa</taxon>
        <taxon>Chordata</taxon>
        <taxon>Craniata</taxon>
        <taxon>Vertebrata</taxon>
        <taxon>Euteleostomi</taxon>
        <taxon>Amphibia</taxon>
        <taxon>Batrachia</taxon>
        <taxon>Anura</taxon>
        <taxon>Pelobatoidea</taxon>
        <taxon>Pelobatidae</taxon>
        <taxon>Pelobates</taxon>
    </lineage>
</organism>
<evidence type="ECO:0000313" key="1">
    <source>
        <dbReference type="EMBL" id="CAH2253521.1"/>
    </source>
</evidence>
<sequence length="347" mass="40670">MWTPKQLRDKSQALLPLNRTTIQVWDQLHRLQATNNKFLKWAPIEALQSISPWLSFAKWSALGITHITNLCSQRDIIPFPDLQTAYNLPPSFIFPYVQLKSIIKERVMLTTQPADNPNTERLALYDRCRTAPIKARSLSLSYAALRHNNTMPDFSFIAQWNREQSIRFPKDQWLRSILALKGITSCYSHVEAHKKLIYRWYLTPDKLNKIYPLSSAQCWRCEQNRGTMSHIWWHCPNIQPLWTEVQTICNSLGVLRGKITPEIGLFLLIPMTTPYQDRQLMIMVIMAARNLLAYHWKQKECPTSQLLDSKIRQYLKYEQLSTTTPKHKIATNNNWHKWITFDPLAVP</sequence>